<dbReference type="EMBL" id="PNCM01000004">
    <property type="protein sequence ID" value="TMP83994.1"/>
    <property type="molecule type" value="Genomic_DNA"/>
</dbReference>
<name>A0A5S3YYL7_9GAMM</name>
<proteinExistence type="predicted"/>
<dbReference type="OrthoDB" id="6298536at2"/>
<sequence length="188" mass="22223">MEYCHVKFKPKEEESLNRLISFFELLRQEKDSSEEPNEEKLSAFLSAEEKSHFWSPSEEEQKEWQNFWSSTSVEVRLSPKMPLPPWDLESMYEAFWNGDYDLISISKENESFHLNFYPHGYPYGGTDSMVALIKCFGHSIVGIDDGTGYAEYVDWKVKWVPGMKYPYIPPKEESKKQAPSNKPWWKLW</sequence>
<evidence type="ECO:0000313" key="1">
    <source>
        <dbReference type="EMBL" id="TMP83994.1"/>
    </source>
</evidence>
<accession>A0A5S3YYL7</accession>
<protein>
    <submittedName>
        <fullName evidence="1">Uncharacterized protein</fullName>
    </submittedName>
</protein>
<evidence type="ECO:0000313" key="2">
    <source>
        <dbReference type="Proteomes" id="UP000307362"/>
    </source>
</evidence>
<reference evidence="1 2" key="1">
    <citation type="submission" date="2017-12" db="EMBL/GenBank/DDBJ databases">
        <authorList>
            <person name="Paulsen S."/>
            <person name="Gram L.K."/>
        </authorList>
    </citation>
    <scope>NUCLEOTIDE SEQUENCE [LARGE SCALE GENOMIC DNA]</scope>
    <source>
        <strain evidence="1 2">S1189</strain>
    </source>
</reference>
<comment type="caution">
    <text evidence="1">The sequence shown here is derived from an EMBL/GenBank/DDBJ whole genome shotgun (WGS) entry which is preliminary data.</text>
</comment>
<organism evidence="1 2">
    <name type="scientific">Pseudoalteromonas phenolica</name>
    <dbReference type="NCBI Taxonomy" id="161398"/>
    <lineage>
        <taxon>Bacteria</taxon>
        <taxon>Pseudomonadati</taxon>
        <taxon>Pseudomonadota</taxon>
        <taxon>Gammaproteobacteria</taxon>
        <taxon>Alteromonadales</taxon>
        <taxon>Pseudoalteromonadaceae</taxon>
        <taxon>Pseudoalteromonas</taxon>
    </lineage>
</organism>
<reference evidence="2" key="2">
    <citation type="submission" date="2019-06" db="EMBL/GenBank/DDBJ databases">
        <title>Co-occurence of chitin degradation, pigmentation and bioactivity in marine Pseudoalteromonas.</title>
        <authorList>
            <person name="Sonnenschein E.C."/>
            <person name="Bech P.K."/>
        </authorList>
    </citation>
    <scope>NUCLEOTIDE SEQUENCE [LARGE SCALE GENOMIC DNA]</scope>
    <source>
        <strain evidence="2">S1189</strain>
    </source>
</reference>
<gene>
    <name evidence="1" type="ORF">CWB73_00730</name>
</gene>
<dbReference type="Proteomes" id="UP000307362">
    <property type="component" value="Unassembled WGS sequence"/>
</dbReference>
<dbReference type="AlphaFoldDB" id="A0A5S3YYL7"/>